<evidence type="ECO:0000256" key="1">
    <source>
        <dbReference type="ARBA" id="ARBA00004141"/>
    </source>
</evidence>
<feature type="transmembrane region" description="Helical" evidence="6">
    <location>
        <begin position="148"/>
        <end position="171"/>
    </location>
</feature>
<evidence type="ECO:0008006" key="9">
    <source>
        <dbReference type="Google" id="ProtNLM"/>
    </source>
</evidence>
<feature type="transmembrane region" description="Helical" evidence="6">
    <location>
        <begin position="37"/>
        <end position="56"/>
    </location>
</feature>
<dbReference type="Proteomes" id="UP000007844">
    <property type="component" value="Chromosome"/>
</dbReference>
<dbReference type="AlphaFoldDB" id="F3Z1I6"/>
<feature type="transmembrane region" description="Helical" evidence="6">
    <location>
        <begin position="215"/>
        <end position="239"/>
    </location>
</feature>
<keyword evidence="8" id="KW-1185">Reference proteome</keyword>
<keyword evidence="3 6" id="KW-0812">Transmembrane</keyword>
<evidence type="ECO:0000256" key="2">
    <source>
        <dbReference type="ARBA" id="ARBA00009773"/>
    </source>
</evidence>
<dbReference type="HOGENOM" id="CLU_031275_1_0_7"/>
<accession>F3Z1I6</accession>
<comment type="similarity">
    <text evidence="2">Belongs to the autoinducer-2 exporter (AI-2E) (TC 2.A.86) family.</text>
</comment>
<evidence type="ECO:0000256" key="6">
    <source>
        <dbReference type="SAM" id="Phobius"/>
    </source>
</evidence>
<dbReference type="GO" id="GO:0055085">
    <property type="term" value="P:transmembrane transport"/>
    <property type="evidence" value="ECO:0007669"/>
    <property type="project" value="TreeGrafter"/>
</dbReference>
<dbReference type="RefSeq" id="WP_014259781.1">
    <property type="nucleotide sequence ID" value="NC_016629.1"/>
</dbReference>
<feature type="transmembrane region" description="Helical" evidence="6">
    <location>
        <begin position="301"/>
        <end position="323"/>
    </location>
</feature>
<dbReference type="GO" id="GO:0016020">
    <property type="term" value="C:membrane"/>
    <property type="evidence" value="ECO:0007669"/>
    <property type="project" value="UniProtKB-SubCell"/>
</dbReference>
<keyword evidence="4 6" id="KW-1133">Transmembrane helix</keyword>
<evidence type="ECO:0000313" key="8">
    <source>
        <dbReference type="Proteomes" id="UP000007844"/>
    </source>
</evidence>
<feature type="transmembrane region" description="Helical" evidence="6">
    <location>
        <begin position="245"/>
        <end position="263"/>
    </location>
</feature>
<evidence type="ECO:0000256" key="4">
    <source>
        <dbReference type="ARBA" id="ARBA00022989"/>
    </source>
</evidence>
<feature type="transmembrane region" description="Helical" evidence="6">
    <location>
        <begin position="270"/>
        <end position="289"/>
    </location>
</feature>
<dbReference type="PANTHER" id="PTHR21716:SF62">
    <property type="entry name" value="TRANSPORT PROTEIN YDBI-RELATED"/>
    <property type="match status" value="1"/>
</dbReference>
<dbReference type="Pfam" id="PF01594">
    <property type="entry name" value="AI-2E_transport"/>
    <property type="match status" value="1"/>
</dbReference>
<gene>
    <name evidence="7" type="ORF">Desaf_1681</name>
</gene>
<dbReference type="eggNOG" id="COG0628">
    <property type="taxonomic scope" value="Bacteria"/>
</dbReference>
<protein>
    <recommendedName>
        <fullName evidence="9">AI-2E family transporter</fullName>
    </recommendedName>
</protein>
<comment type="subcellular location">
    <subcellularLocation>
        <location evidence="1">Membrane</location>
        <topology evidence="1">Multi-pass membrane protein</topology>
    </subcellularLocation>
</comment>
<keyword evidence="5 6" id="KW-0472">Membrane</keyword>
<reference evidence="7 8" key="1">
    <citation type="journal article" date="2011" name="J. Bacteriol.">
        <title>Genome sequence of the mercury-methylating and pleomorphic Desulfovibrio africanus Strain Walvis Bay.</title>
        <authorList>
            <person name="Brown S.D."/>
            <person name="Wall J.D."/>
            <person name="Kucken A.M."/>
            <person name="Gilmour C.C."/>
            <person name="Podar M."/>
            <person name="Brandt C.C."/>
            <person name="Teshima H."/>
            <person name="Detter J.C."/>
            <person name="Han C.S."/>
            <person name="Land M.L."/>
            <person name="Lucas S."/>
            <person name="Han J."/>
            <person name="Pennacchio L."/>
            <person name="Nolan M."/>
            <person name="Pitluck S."/>
            <person name="Woyke T."/>
            <person name="Goodwin L."/>
            <person name="Palumbo A.V."/>
            <person name="Elias D.A."/>
        </authorList>
    </citation>
    <scope>NUCLEOTIDE SEQUENCE [LARGE SCALE GENOMIC DNA]</scope>
    <source>
        <strain evidence="7 8">Walvis Bay</strain>
    </source>
</reference>
<dbReference type="EMBL" id="CP003221">
    <property type="protein sequence ID" value="EGJ50017.1"/>
    <property type="molecule type" value="Genomic_DNA"/>
</dbReference>
<evidence type="ECO:0000256" key="3">
    <source>
        <dbReference type="ARBA" id="ARBA00022692"/>
    </source>
</evidence>
<evidence type="ECO:0000313" key="7">
    <source>
        <dbReference type="EMBL" id="EGJ50017.1"/>
    </source>
</evidence>
<feature type="transmembrane region" description="Helical" evidence="6">
    <location>
        <begin position="68"/>
        <end position="87"/>
    </location>
</feature>
<dbReference type="KEGG" id="daf:Desaf_1681"/>
<dbReference type="InterPro" id="IPR002549">
    <property type="entry name" value="AI-2E-like"/>
</dbReference>
<dbReference type="PANTHER" id="PTHR21716">
    <property type="entry name" value="TRANSMEMBRANE PROTEIN"/>
    <property type="match status" value="1"/>
</dbReference>
<sequence>MDIDARRLSARTAVVAGTLGLMAAPVVVILLAPEAFLLLFAGSLLAIFMIGSARIVEEHTPLSYGWSLLATLLMYLTMAALLALLLLPRVAESLTELGEQIPERISQAQDTLSRTSLGRVILREADKATETERIRNQLDEIWKRSAGAISSAAGALGSGVIILFIGIYLAAMPKAHLRLLRRFLPESGARKAEETMGEMGSVLWRWLMGRLLEMTMVGILTWLGLLLIGLPMALSLGFIAGALSFIPYLGPILALLPVTLVAISESLPMVLWVLGIFFVVQGVESYLLTPLIQKQAVSLHPVAILMAQLVMGSLFGILGVALATPLTAVAMTMAESLAPKPGIGG</sequence>
<feature type="transmembrane region" description="Helical" evidence="6">
    <location>
        <begin position="12"/>
        <end position="31"/>
    </location>
</feature>
<organism evidence="7 8">
    <name type="scientific">Desulfocurvibacter africanus subsp. africanus str. Walvis Bay</name>
    <dbReference type="NCBI Taxonomy" id="690850"/>
    <lineage>
        <taxon>Bacteria</taxon>
        <taxon>Pseudomonadati</taxon>
        <taxon>Thermodesulfobacteriota</taxon>
        <taxon>Desulfovibrionia</taxon>
        <taxon>Desulfovibrionales</taxon>
        <taxon>Desulfovibrionaceae</taxon>
        <taxon>Desulfocurvibacter</taxon>
    </lineage>
</organism>
<name>F3Z1I6_DESAF</name>
<evidence type="ECO:0000256" key="5">
    <source>
        <dbReference type="ARBA" id="ARBA00023136"/>
    </source>
</evidence>
<proteinExistence type="inferred from homology"/>